<keyword evidence="2" id="KW-1185">Reference proteome</keyword>
<dbReference type="KEGG" id="asl:Aeqsu_1002"/>
<evidence type="ECO:0000313" key="1">
    <source>
        <dbReference type="EMBL" id="AFL80503.1"/>
    </source>
</evidence>
<dbReference type="Proteomes" id="UP000006049">
    <property type="component" value="Chromosome"/>
</dbReference>
<reference evidence="1 2" key="1">
    <citation type="submission" date="2012-06" db="EMBL/GenBank/DDBJ databases">
        <title>The complete genome of Aequorivita sublithincola DSM 14238.</title>
        <authorList>
            <consortium name="US DOE Joint Genome Institute (JGI-PGF)"/>
            <person name="Lucas S."/>
            <person name="Copeland A."/>
            <person name="Lapidus A."/>
            <person name="Goodwin L."/>
            <person name="Pitluck S."/>
            <person name="Peters L."/>
            <person name="Munk A.C.C."/>
            <person name="Kyrpides N."/>
            <person name="Mavromatis K."/>
            <person name="Pagani I."/>
            <person name="Ivanova N."/>
            <person name="Ovchinnikova G."/>
            <person name="Zeytun A."/>
            <person name="Detter J.C."/>
            <person name="Han C."/>
            <person name="Land M."/>
            <person name="Hauser L."/>
            <person name="Markowitz V."/>
            <person name="Cheng J.-F."/>
            <person name="Hugenholtz P."/>
            <person name="Woyke T."/>
            <person name="Wu D."/>
            <person name="Tindall B."/>
            <person name="Faehnrich R."/>
            <person name="Brambilla E."/>
            <person name="Klenk H.-P."/>
            <person name="Eisen J.A."/>
        </authorList>
    </citation>
    <scope>NUCLEOTIDE SEQUENCE [LARGE SCALE GENOMIC DNA]</scope>
    <source>
        <strain evidence="2">DSM 14238 / LMG 21431 / ACAM 643 / 9-3</strain>
    </source>
</reference>
<sequence length="218" mass="25586">MVTAHSGDYLYKKIHAKLKIFLALSDTGKLMKVIEKFDFEKQNMTKITNTHFLRIDHRVVSLSMAITGLTETISVLKNQLNEIHWYDGEWFLEESEPIYGLAFIAFQNYINGSIKDFADSLNEKETYYKLEKNLPEGNKSRIELIIALANYAKHKDEGIPHRGTKEILDHFNLNYEDVNYLDKSPIFQGLNLFSEGWDLFTLKTLVTDWREYMWARFD</sequence>
<evidence type="ECO:0000313" key="2">
    <source>
        <dbReference type="Proteomes" id="UP000006049"/>
    </source>
</evidence>
<name>I3YU35_AEQSU</name>
<dbReference type="AlphaFoldDB" id="I3YU35"/>
<protein>
    <submittedName>
        <fullName evidence="1">Uncharacterized protein</fullName>
    </submittedName>
</protein>
<dbReference type="EMBL" id="CP003280">
    <property type="protein sequence ID" value="AFL80503.1"/>
    <property type="molecule type" value="Genomic_DNA"/>
</dbReference>
<dbReference type="PATRIC" id="fig|746697.3.peg.1008"/>
<dbReference type="HOGENOM" id="CLU_1264696_0_0_10"/>
<gene>
    <name evidence="1" type="ordered locus">Aeqsu_1002</name>
</gene>
<accession>I3YU35</accession>
<proteinExistence type="predicted"/>
<dbReference type="eggNOG" id="ENOG5033G5W">
    <property type="taxonomic scope" value="Bacteria"/>
</dbReference>
<organism evidence="1 2">
    <name type="scientific">Aequorivita sublithincola (strain DSM 14238 / LMG 21431 / ACAM 643 / 9-3)</name>
    <dbReference type="NCBI Taxonomy" id="746697"/>
    <lineage>
        <taxon>Bacteria</taxon>
        <taxon>Pseudomonadati</taxon>
        <taxon>Bacteroidota</taxon>
        <taxon>Flavobacteriia</taxon>
        <taxon>Flavobacteriales</taxon>
        <taxon>Flavobacteriaceae</taxon>
        <taxon>Aequorivita</taxon>
    </lineage>
</organism>
<dbReference type="STRING" id="746697.Aeqsu_1002"/>